<evidence type="ECO:0000313" key="2">
    <source>
        <dbReference type="EMBL" id="MBC9812333.1"/>
    </source>
</evidence>
<dbReference type="InterPro" id="IPR032820">
    <property type="entry name" value="ATPase_put"/>
</dbReference>
<dbReference type="RefSeq" id="WP_163489729.1">
    <property type="nucleotide sequence ID" value="NZ_JACVEL010000004.1"/>
</dbReference>
<feature type="transmembrane region" description="Helical" evidence="1">
    <location>
        <begin position="16"/>
        <end position="36"/>
    </location>
</feature>
<dbReference type="AlphaFoldDB" id="A0A8J6PPE2"/>
<accession>A0A8J6PPE2</accession>
<dbReference type="Pfam" id="PF09527">
    <property type="entry name" value="ATPase_gene1"/>
    <property type="match status" value="1"/>
</dbReference>
<protein>
    <submittedName>
        <fullName evidence="2">AtpZ/AtpI family protein</fullName>
    </submittedName>
</protein>
<keyword evidence="1" id="KW-1133">Transmembrane helix</keyword>
<sequence>MDSEKNQPDKKNFNTFARFSTVGIQMGVIIAGFAWLGNFLDEKYKLKTPWWTLGLTLFGVAAGLTLVIREAIKMSKRNDEKK</sequence>
<proteinExistence type="predicted"/>
<dbReference type="Proteomes" id="UP000652681">
    <property type="component" value="Unassembled WGS sequence"/>
</dbReference>
<keyword evidence="1" id="KW-0472">Membrane</keyword>
<name>A0A8J6PPE2_9FLAO</name>
<keyword evidence="1" id="KW-0812">Transmembrane</keyword>
<evidence type="ECO:0000256" key="1">
    <source>
        <dbReference type="SAM" id="Phobius"/>
    </source>
</evidence>
<keyword evidence="3" id="KW-1185">Reference proteome</keyword>
<gene>
    <name evidence="2" type="ORF">H9Y05_07540</name>
</gene>
<dbReference type="EMBL" id="JACVEL010000004">
    <property type="protein sequence ID" value="MBC9812333.1"/>
    <property type="molecule type" value="Genomic_DNA"/>
</dbReference>
<comment type="caution">
    <text evidence="2">The sequence shown here is derived from an EMBL/GenBank/DDBJ whole genome shotgun (WGS) entry which is preliminary data.</text>
</comment>
<reference evidence="2" key="1">
    <citation type="submission" date="2020-09" db="EMBL/GenBank/DDBJ databases">
        <title>Taishania pollutisoli gen. nov., sp. nov., Isolated from Tetrabromobisphenol A-Contaminated Soil.</title>
        <authorList>
            <person name="Chen Q."/>
        </authorList>
    </citation>
    <scope>NUCLEOTIDE SEQUENCE</scope>
    <source>
        <strain evidence="2">CZZ-1</strain>
    </source>
</reference>
<feature type="transmembrane region" description="Helical" evidence="1">
    <location>
        <begin position="48"/>
        <end position="68"/>
    </location>
</feature>
<organism evidence="2 3">
    <name type="scientific">Taishania pollutisoli</name>
    <dbReference type="NCBI Taxonomy" id="2766479"/>
    <lineage>
        <taxon>Bacteria</taxon>
        <taxon>Pseudomonadati</taxon>
        <taxon>Bacteroidota</taxon>
        <taxon>Flavobacteriia</taxon>
        <taxon>Flavobacteriales</taxon>
        <taxon>Crocinitomicaceae</taxon>
        <taxon>Taishania</taxon>
    </lineage>
</organism>
<evidence type="ECO:0000313" key="3">
    <source>
        <dbReference type="Proteomes" id="UP000652681"/>
    </source>
</evidence>